<reference evidence="2" key="1">
    <citation type="submission" date="2023-07" db="EMBL/GenBank/DDBJ databases">
        <authorList>
            <consortium name="AG Swart"/>
            <person name="Singh M."/>
            <person name="Singh A."/>
            <person name="Seah K."/>
            <person name="Emmerich C."/>
        </authorList>
    </citation>
    <scope>NUCLEOTIDE SEQUENCE</scope>
    <source>
        <strain evidence="2">DP1</strain>
    </source>
</reference>
<evidence type="ECO:0000313" key="2">
    <source>
        <dbReference type="EMBL" id="CAI2386839.1"/>
    </source>
</evidence>
<gene>
    <name evidence="2" type="ORF">ECRASSUSDP1_LOCUS28464</name>
</gene>
<comment type="caution">
    <text evidence="2">The sequence shown here is derived from an EMBL/GenBank/DDBJ whole genome shotgun (WGS) entry which is preliminary data.</text>
</comment>
<proteinExistence type="predicted"/>
<dbReference type="EMBL" id="CAMPGE010029375">
    <property type="protein sequence ID" value="CAI2386839.1"/>
    <property type="molecule type" value="Genomic_DNA"/>
</dbReference>
<feature type="region of interest" description="Disordered" evidence="1">
    <location>
        <begin position="130"/>
        <end position="155"/>
    </location>
</feature>
<protein>
    <submittedName>
        <fullName evidence="2">Uncharacterized protein</fullName>
    </submittedName>
</protein>
<name>A0AAD2DA57_EUPCR</name>
<sequence>MSDADLDQLLDDDIETKYSPLEDIKSFKCLEYELTVIPKLLKLGLIEDTEVEDKKIYIQTLKEALDNQLKGGKISYPEALQGSLELNENLLKELMRNQYDLDMEDGAALYDFYNSRILKRISLIKQEITSNKEEEKEAPEDNPSESWEPSADSEMAFEEEHQIVEPTLTKVNSKAQKEFDSNLRRAQTQGSVVLEEYDYSDIKKVLRERLINYEMAINYCGQIGQKEDIINDLKEKADLIKHFISKYKHQNEDDYLQLIVKLPRDVVPQDIFGNQRKGEFLKYIEYIEKLIPQIQKERNKMMSIYKAQKDPISKENLQKLIKLVKEQEDIKEKLLVLLGNKWQPVPEIHISEVHFPTLIGSVKSGKTIEINVTLPKSYSKTFFRYYLLIRLNDFRDETIDRRDLPILGTSFKVEFDLDEAEDRKKISSYKIEVELYQYRLKIFDSLQEYTTIELKRFRSLKCERIKHSETWDEERYSFEVNLKENNEETEDSVLKIVKILDIPNPFKLKATDKAVFDRIKNHEELHDKEELKEKTKEEVKEEHNQKKIHQSSQMVSQVKVPEQKKKPQVKPQSKPKKQVVTIEAAPKPAVEIPKEIKSDEVKDPDVQRNLFSLYYCTQRYKQINEKVTSYQKRKVRIPKELQTELLKFQKQKISLEAAIENEQVTYEQYIDFLQKSLAHDKILVQYVIPEKKKLVEFRIECTEKEISGDIEPPEESDSDE</sequence>
<organism evidence="2 3">
    <name type="scientific">Euplotes crassus</name>
    <dbReference type="NCBI Taxonomy" id="5936"/>
    <lineage>
        <taxon>Eukaryota</taxon>
        <taxon>Sar</taxon>
        <taxon>Alveolata</taxon>
        <taxon>Ciliophora</taxon>
        <taxon>Intramacronucleata</taxon>
        <taxon>Spirotrichea</taxon>
        <taxon>Hypotrichia</taxon>
        <taxon>Euplotida</taxon>
        <taxon>Euplotidae</taxon>
        <taxon>Moneuplotes</taxon>
    </lineage>
</organism>
<evidence type="ECO:0000256" key="1">
    <source>
        <dbReference type="SAM" id="MobiDB-lite"/>
    </source>
</evidence>
<dbReference type="AlphaFoldDB" id="A0AAD2DA57"/>
<feature type="region of interest" description="Disordered" evidence="1">
    <location>
        <begin position="527"/>
        <end position="578"/>
    </location>
</feature>
<dbReference type="Proteomes" id="UP001295684">
    <property type="component" value="Unassembled WGS sequence"/>
</dbReference>
<evidence type="ECO:0000313" key="3">
    <source>
        <dbReference type="Proteomes" id="UP001295684"/>
    </source>
</evidence>
<keyword evidence="3" id="KW-1185">Reference proteome</keyword>
<feature type="compositionally biased region" description="Basic and acidic residues" evidence="1">
    <location>
        <begin position="527"/>
        <end position="545"/>
    </location>
</feature>
<accession>A0AAD2DA57</accession>